<feature type="compositionally biased region" description="Basic and acidic residues" evidence="5">
    <location>
        <begin position="702"/>
        <end position="724"/>
    </location>
</feature>
<protein>
    <recommendedName>
        <fullName evidence="3">Nuclease SbcCD subunit C</fullName>
    </recommendedName>
</protein>
<gene>
    <name evidence="7" type="ORF">EMO92_09985</name>
</gene>
<dbReference type="Pfam" id="PF13476">
    <property type="entry name" value="AAA_23"/>
    <property type="match status" value="1"/>
</dbReference>
<dbReference type="Proteomes" id="UP000326251">
    <property type="component" value="Unassembled WGS sequence"/>
</dbReference>
<dbReference type="GO" id="GO:0016887">
    <property type="term" value="F:ATP hydrolysis activity"/>
    <property type="evidence" value="ECO:0007669"/>
    <property type="project" value="InterPro"/>
</dbReference>
<accession>A0A5J5E2S8</accession>
<evidence type="ECO:0000256" key="4">
    <source>
        <dbReference type="SAM" id="Coils"/>
    </source>
</evidence>
<comment type="caution">
    <text evidence="7">The sequence shown here is derived from an EMBL/GenBank/DDBJ whole genome shotgun (WGS) entry which is preliminary data.</text>
</comment>
<evidence type="ECO:0000256" key="5">
    <source>
        <dbReference type="SAM" id="MobiDB-lite"/>
    </source>
</evidence>
<evidence type="ECO:0000256" key="1">
    <source>
        <dbReference type="ARBA" id="ARBA00006930"/>
    </source>
</evidence>
<dbReference type="InterPro" id="IPR027417">
    <property type="entry name" value="P-loop_NTPase"/>
</dbReference>
<proteinExistence type="inferred from homology"/>
<dbReference type="InterPro" id="IPR038729">
    <property type="entry name" value="Rad50/SbcC_AAA"/>
</dbReference>
<reference evidence="7 8" key="1">
    <citation type="journal article" date="2019" name="Syst. Appl. Microbiol.">
        <title>Characterization of Bifidobacterium species in feaces of the Egyptian fruit bat: Description of B. vespertilionis sp. nov. and B. rousetti sp. nov.</title>
        <authorList>
            <person name="Modesto M."/>
            <person name="Satti M."/>
            <person name="Watanabe K."/>
            <person name="Puglisi E."/>
            <person name="Morelli L."/>
            <person name="Huang C.-H."/>
            <person name="Liou J.-S."/>
            <person name="Miyashita M."/>
            <person name="Tamura T."/>
            <person name="Saito S."/>
            <person name="Mori K."/>
            <person name="Huang L."/>
            <person name="Sciavilla P."/>
            <person name="Sandri C."/>
            <person name="Spiezio C."/>
            <person name="Vitali F."/>
            <person name="Cavalieri D."/>
            <person name="Perpetuini G."/>
            <person name="Tofalo R."/>
            <person name="Bonetti A."/>
            <person name="Arita M."/>
            <person name="Mattarelli P."/>
        </authorList>
    </citation>
    <scope>NUCLEOTIDE SEQUENCE [LARGE SCALE GENOMIC DNA]</scope>
    <source>
        <strain evidence="7 8">RST19</strain>
    </source>
</reference>
<comment type="subunit">
    <text evidence="2">Heterodimer of SbcC and SbcD.</text>
</comment>
<keyword evidence="4" id="KW-0175">Coiled coil</keyword>
<sequence>MKLIGMKFQGVGPYKGEFAIDFAALTSSHMFLIEGQTGAGKTTILDCLTFALYGGTSGATSSSEETESKQRFRSRFLMNSRTETYVDLIFKSGDDYYEVRRTPSYRQPKANGDGFTEHSSKVKLMRIDRGLSELIAAGGNNPNRYFRYAEEPGHQEEVTSRDREAGIQIAGLIGLDRKQFSRTIMLAQGQFYAFLQMKPEDRTGLVKDLLGAEIYQHIQDDLKEQRKTSQAALNSSIATLQSDIKYARNTASHIAKSARSQSDEGDESEYDSHSPIWSNAQWGVNEDGRLDYPARTAREIQTTIDATAAEVDAILSQWQQQDKTLQNQAKEQYDQKKSQREAVEALHKCSDLEQRRLRSLLALEDQRQSMEAAAETLQRSRLAKPIKQKQDELAEHAEKRDGQEALLNRTQKELASYSDDIETMELQYETAIKASQGAIAARLELKQADEHDRLVDKAEESKERHEQALKQLAEAQALLKRRNAECSRLPHVEDIDAEIQNANKSIGTKTGLEKDRNEANTMLEHARTAQQIENQIPRYEQQLRQAEADEREAQNTLDAMRQLADESGAAKYADNLEEGIPCPVCGSEHHPHPAVKPQSVPSNKEINALKNRCTEKTEAKQKADKDLQQLKDKLDSERSLARNMTIEQARLRVERLTQQIDNLNKVADNLEELYQRKKAIATAKTELENAKNTVSMAQERVQTAHERMESDEKQSQGHTHESVQSDRATAQHQLNEALKQGKLAEQLKQRIKKYKELLDQKLTQQTGLDKMNTDIKTLNRQLDDMLRQSPFHSLEEATRSYLGEQAERDLDNQVSAHERQVIEAKTNLNSARHEFRSIIMGMGADMRHTLRIANATMDTLAADSRGDDNSTTGALAYTGDGSGGVITTELGKSINALDVEWFSNQEEIAENELHEAHNASGQIASIQSEWEANVNWLRNHIRQWRSDVQRFEPLQRMSGLTNADQYSPSASKRKMSLITFAVTERFRDVLDRANDLLSDIQGGIYELRLDQNADSGTGGVTKMGLAITVFDRRTEQERNPATLSGGETFFVSLALALALADIIQAENGGISMDTLFVDEGFGTLSEDYLADVMDMLHHIARKRDIGIISHVGFLKGQIAERISVSRVTPDGESRLEVLA</sequence>
<dbReference type="Gene3D" id="3.40.50.300">
    <property type="entry name" value="P-loop containing nucleotide triphosphate hydrolases"/>
    <property type="match status" value="2"/>
</dbReference>
<dbReference type="SUPFAM" id="SSF52540">
    <property type="entry name" value="P-loop containing nucleoside triphosphate hydrolases"/>
    <property type="match status" value="1"/>
</dbReference>
<evidence type="ECO:0000313" key="8">
    <source>
        <dbReference type="Proteomes" id="UP000326251"/>
    </source>
</evidence>
<organism evidence="7 8">
    <name type="scientific">Bifidobacterium reuteri</name>
    <dbReference type="NCBI Taxonomy" id="983706"/>
    <lineage>
        <taxon>Bacteria</taxon>
        <taxon>Bacillati</taxon>
        <taxon>Actinomycetota</taxon>
        <taxon>Actinomycetes</taxon>
        <taxon>Bifidobacteriales</taxon>
        <taxon>Bifidobacteriaceae</taxon>
        <taxon>Bifidobacterium</taxon>
    </lineage>
</organism>
<comment type="similarity">
    <text evidence="1">Belongs to the SMC family. SbcC subfamily.</text>
</comment>
<evidence type="ECO:0000256" key="3">
    <source>
        <dbReference type="ARBA" id="ARBA00013368"/>
    </source>
</evidence>
<feature type="coiled-coil region" evidence="4">
    <location>
        <begin position="522"/>
        <end position="566"/>
    </location>
</feature>
<feature type="domain" description="Rad50/SbcC-type AAA" evidence="6">
    <location>
        <begin position="7"/>
        <end position="244"/>
    </location>
</feature>
<dbReference type="PANTHER" id="PTHR32114">
    <property type="entry name" value="ABC TRANSPORTER ABCH.3"/>
    <property type="match status" value="1"/>
</dbReference>
<dbReference type="AlphaFoldDB" id="A0A5J5E2S8"/>
<evidence type="ECO:0000259" key="6">
    <source>
        <dbReference type="Pfam" id="PF13476"/>
    </source>
</evidence>
<dbReference type="EMBL" id="RZUG01000024">
    <property type="protein sequence ID" value="KAA8823499.1"/>
    <property type="molecule type" value="Genomic_DNA"/>
</dbReference>
<dbReference type="RefSeq" id="WP_150335968.1">
    <property type="nucleotide sequence ID" value="NZ_RZUG01000024.1"/>
</dbReference>
<dbReference type="PANTHER" id="PTHR32114:SF2">
    <property type="entry name" value="ABC TRANSPORTER ABCH.3"/>
    <property type="match status" value="1"/>
</dbReference>
<feature type="region of interest" description="Disordered" evidence="5">
    <location>
        <begin position="255"/>
        <end position="278"/>
    </location>
</feature>
<evidence type="ECO:0000313" key="7">
    <source>
        <dbReference type="EMBL" id="KAA8823499.1"/>
    </source>
</evidence>
<name>A0A5J5E2S8_9BIFI</name>
<feature type="coiled-coil region" evidence="4">
    <location>
        <begin position="326"/>
        <end position="485"/>
    </location>
</feature>
<dbReference type="Pfam" id="PF13558">
    <property type="entry name" value="SbcC_Walker_B"/>
    <property type="match status" value="1"/>
</dbReference>
<evidence type="ECO:0000256" key="2">
    <source>
        <dbReference type="ARBA" id="ARBA00011322"/>
    </source>
</evidence>
<feature type="region of interest" description="Disordered" evidence="5">
    <location>
        <begin position="701"/>
        <end position="730"/>
    </location>
</feature>
<dbReference type="GO" id="GO:0006302">
    <property type="term" value="P:double-strand break repair"/>
    <property type="evidence" value="ECO:0007669"/>
    <property type="project" value="InterPro"/>
</dbReference>